<organism evidence="7 8">
    <name type="scientific">Candidatus Copromonas faecavium</name>
    <name type="common">nom. illeg.</name>
    <dbReference type="NCBI Taxonomy" id="2840740"/>
    <lineage>
        <taxon>Bacteria</taxon>
        <taxon>Bacillati</taxon>
        <taxon>Bacillota</taxon>
        <taxon>Clostridia</taxon>
        <taxon>Lachnospirales</taxon>
        <taxon>Lachnospiraceae</taxon>
        <taxon>Candidatus Copromonas (nom. illeg.)</taxon>
    </lineage>
</organism>
<dbReference type="AlphaFoldDB" id="A0A9D1A4M7"/>
<evidence type="ECO:0000256" key="4">
    <source>
        <dbReference type="ARBA" id="ARBA00023125"/>
    </source>
</evidence>
<evidence type="ECO:0000256" key="2">
    <source>
        <dbReference type="ARBA" id="ARBA00022898"/>
    </source>
</evidence>
<comment type="similarity">
    <text evidence="1">In the C-terminal section; belongs to the class-I pyridoxal-phosphate-dependent aminotransferase family.</text>
</comment>
<dbReference type="GO" id="GO:0003677">
    <property type="term" value="F:DNA binding"/>
    <property type="evidence" value="ECO:0007669"/>
    <property type="project" value="UniProtKB-KW"/>
</dbReference>
<keyword evidence="7" id="KW-0808">Transferase</keyword>
<dbReference type="InterPro" id="IPR036390">
    <property type="entry name" value="WH_DNA-bd_sf"/>
</dbReference>
<evidence type="ECO:0000313" key="8">
    <source>
        <dbReference type="Proteomes" id="UP000824250"/>
    </source>
</evidence>
<dbReference type="GO" id="GO:0030170">
    <property type="term" value="F:pyridoxal phosphate binding"/>
    <property type="evidence" value="ECO:0007669"/>
    <property type="project" value="InterPro"/>
</dbReference>
<keyword evidence="4" id="KW-0238">DNA-binding</keyword>
<comment type="caution">
    <text evidence="7">The sequence shown here is derived from an EMBL/GenBank/DDBJ whole genome shotgun (WGS) entry which is preliminary data.</text>
</comment>
<dbReference type="GO" id="GO:0008483">
    <property type="term" value="F:transaminase activity"/>
    <property type="evidence" value="ECO:0007669"/>
    <property type="project" value="UniProtKB-KW"/>
</dbReference>
<evidence type="ECO:0000259" key="6">
    <source>
        <dbReference type="PROSITE" id="PS50949"/>
    </source>
</evidence>
<dbReference type="SUPFAM" id="SSF53383">
    <property type="entry name" value="PLP-dependent transferases"/>
    <property type="match status" value="1"/>
</dbReference>
<protein>
    <submittedName>
        <fullName evidence="7">PLP-dependent aminotransferase family protein</fullName>
    </submittedName>
</protein>
<dbReference type="GO" id="GO:0003700">
    <property type="term" value="F:DNA-binding transcription factor activity"/>
    <property type="evidence" value="ECO:0007669"/>
    <property type="project" value="InterPro"/>
</dbReference>
<keyword evidence="5" id="KW-0804">Transcription</keyword>
<dbReference type="PRINTS" id="PR00035">
    <property type="entry name" value="HTHGNTR"/>
</dbReference>
<dbReference type="CDD" id="cd07377">
    <property type="entry name" value="WHTH_GntR"/>
    <property type="match status" value="1"/>
</dbReference>
<name>A0A9D1A4M7_9FIRM</name>
<dbReference type="InterPro" id="IPR015424">
    <property type="entry name" value="PyrdxlP-dep_Trfase"/>
</dbReference>
<evidence type="ECO:0000313" key="7">
    <source>
        <dbReference type="EMBL" id="HIR05649.1"/>
    </source>
</evidence>
<dbReference type="CDD" id="cd00609">
    <property type="entry name" value="AAT_like"/>
    <property type="match status" value="1"/>
</dbReference>
<dbReference type="PROSITE" id="PS50949">
    <property type="entry name" value="HTH_GNTR"/>
    <property type="match status" value="1"/>
</dbReference>
<evidence type="ECO:0000256" key="5">
    <source>
        <dbReference type="ARBA" id="ARBA00023163"/>
    </source>
</evidence>
<dbReference type="InterPro" id="IPR051446">
    <property type="entry name" value="HTH_trans_reg/aminotransferase"/>
</dbReference>
<reference evidence="7" key="1">
    <citation type="submission" date="2020-10" db="EMBL/GenBank/DDBJ databases">
        <authorList>
            <person name="Gilroy R."/>
        </authorList>
    </citation>
    <scope>NUCLEOTIDE SEQUENCE</scope>
    <source>
        <strain evidence="7">CHK180-2868</strain>
    </source>
</reference>
<dbReference type="SMART" id="SM00345">
    <property type="entry name" value="HTH_GNTR"/>
    <property type="match status" value="1"/>
</dbReference>
<dbReference type="PANTHER" id="PTHR46577:SF1">
    <property type="entry name" value="HTH-TYPE TRANSCRIPTIONAL REGULATORY PROTEIN GABR"/>
    <property type="match status" value="1"/>
</dbReference>
<feature type="domain" description="HTH gntR-type" evidence="6">
    <location>
        <begin position="13"/>
        <end position="81"/>
    </location>
</feature>
<sequence length="478" mass="54156">MELMIPLDPHEKRPLYEQIYRHIKAEIRNGNLRPQMRLPSTRQLAEHLKVSRSTTQLAYEQLVSEGYLEAIPRKGYFPARLDGLLAPVEAVGEEKEEEELFEGPEGYRTGNSPLVDFSPSGIDLAGFPFSTWRRISRAVLREEEKGLFLKGDSRGDLSLREAIRDYLHTARGVQCSLEQIIVGAGNEYLLMLLSQLLGRETGIAMENPTYRQAYRVLSAMGHPVIPVGMDRSGLLVQELSRLHAGAAYVMPSHQFPMGIVMPVRRRQELLSWAEAQPERYLIEDDYDSEFRYKGKPVPALQGMDRSQRVVYMGTFSKAIAPAIRVGYLVLPQKLLEKYEKSARFYSSTVSRVDQKILSQFIAGGYFERHLNRMRERYKGKHDLLLSLLKPLERQFEILGEYAGLHVLIRARGPWPEHELTAAAEEAGLRVYGLSGFYMKREECTGRGTILLGYGGLQENEIRTGAGLLVQALLKTAGE</sequence>
<dbReference type="InterPro" id="IPR004839">
    <property type="entry name" value="Aminotransferase_I/II_large"/>
</dbReference>
<dbReference type="Gene3D" id="1.10.10.10">
    <property type="entry name" value="Winged helix-like DNA-binding domain superfamily/Winged helix DNA-binding domain"/>
    <property type="match status" value="1"/>
</dbReference>
<dbReference type="PANTHER" id="PTHR46577">
    <property type="entry name" value="HTH-TYPE TRANSCRIPTIONAL REGULATORY PROTEIN GABR"/>
    <property type="match status" value="1"/>
</dbReference>
<keyword evidence="7" id="KW-0032">Aminotransferase</keyword>
<evidence type="ECO:0000256" key="1">
    <source>
        <dbReference type="ARBA" id="ARBA00005384"/>
    </source>
</evidence>
<dbReference type="Proteomes" id="UP000824250">
    <property type="component" value="Unassembled WGS sequence"/>
</dbReference>
<dbReference type="Gene3D" id="3.40.640.10">
    <property type="entry name" value="Type I PLP-dependent aspartate aminotransferase-like (Major domain)"/>
    <property type="match status" value="1"/>
</dbReference>
<dbReference type="Pfam" id="PF00392">
    <property type="entry name" value="GntR"/>
    <property type="match status" value="1"/>
</dbReference>
<evidence type="ECO:0000256" key="3">
    <source>
        <dbReference type="ARBA" id="ARBA00023015"/>
    </source>
</evidence>
<proteinExistence type="inferred from homology"/>
<dbReference type="Pfam" id="PF00155">
    <property type="entry name" value="Aminotran_1_2"/>
    <property type="match status" value="1"/>
</dbReference>
<dbReference type="InterPro" id="IPR036388">
    <property type="entry name" value="WH-like_DNA-bd_sf"/>
</dbReference>
<dbReference type="EMBL" id="DVGC01000036">
    <property type="protein sequence ID" value="HIR05649.1"/>
    <property type="molecule type" value="Genomic_DNA"/>
</dbReference>
<dbReference type="SUPFAM" id="SSF46785">
    <property type="entry name" value="Winged helix' DNA-binding domain"/>
    <property type="match status" value="1"/>
</dbReference>
<keyword evidence="2" id="KW-0663">Pyridoxal phosphate</keyword>
<gene>
    <name evidence="7" type="ORF">IAB28_06750</name>
</gene>
<dbReference type="InterPro" id="IPR000524">
    <property type="entry name" value="Tscrpt_reg_HTH_GntR"/>
</dbReference>
<dbReference type="InterPro" id="IPR015421">
    <property type="entry name" value="PyrdxlP-dep_Trfase_major"/>
</dbReference>
<reference evidence="7" key="2">
    <citation type="journal article" date="2021" name="PeerJ">
        <title>Extensive microbial diversity within the chicken gut microbiome revealed by metagenomics and culture.</title>
        <authorList>
            <person name="Gilroy R."/>
            <person name="Ravi A."/>
            <person name="Getino M."/>
            <person name="Pursley I."/>
            <person name="Horton D.L."/>
            <person name="Alikhan N.F."/>
            <person name="Baker D."/>
            <person name="Gharbi K."/>
            <person name="Hall N."/>
            <person name="Watson M."/>
            <person name="Adriaenssens E.M."/>
            <person name="Foster-Nyarko E."/>
            <person name="Jarju S."/>
            <person name="Secka A."/>
            <person name="Antonio M."/>
            <person name="Oren A."/>
            <person name="Chaudhuri R.R."/>
            <person name="La Ragione R."/>
            <person name="Hildebrand F."/>
            <person name="Pallen M.J."/>
        </authorList>
    </citation>
    <scope>NUCLEOTIDE SEQUENCE</scope>
    <source>
        <strain evidence="7">CHK180-2868</strain>
    </source>
</reference>
<keyword evidence="3" id="KW-0805">Transcription regulation</keyword>
<accession>A0A9D1A4M7</accession>